<reference evidence="3 4" key="1">
    <citation type="submission" date="2018-03" db="EMBL/GenBank/DDBJ databases">
        <authorList>
            <person name="Guldener U."/>
        </authorList>
    </citation>
    <scope>NUCLEOTIDE SEQUENCE [LARGE SCALE GENOMIC DNA]</scope>
    <source>
        <strain evidence="3 4">DAOM196992</strain>
    </source>
</reference>
<dbReference type="EMBL" id="OOIP01000001">
    <property type="protein sequence ID" value="SPO34852.1"/>
    <property type="molecule type" value="Genomic_DNA"/>
</dbReference>
<name>A0A5C3ES01_9BASI</name>
<dbReference type="OrthoDB" id="2555434at2759"/>
<proteinExistence type="predicted"/>
<gene>
    <name evidence="3" type="ORF">PSFLO_00323</name>
</gene>
<protein>
    <recommendedName>
        <fullName evidence="5">DUF202 domain-containing protein</fullName>
    </recommendedName>
</protein>
<keyword evidence="4" id="KW-1185">Reference proteome</keyword>
<keyword evidence="2" id="KW-0472">Membrane</keyword>
<feature type="transmembrane region" description="Helical" evidence="2">
    <location>
        <begin position="149"/>
        <end position="176"/>
    </location>
</feature>
<accession>A0A5C3ES01</accession>
<dbReference type="PANTHER" id="PTHR38646:SF1">
    <property type="entry name" value="DUF202 DOMAIN-CONTAINING PROTEIN"/>
    <property type="match status" value="1"/>
</dbReference>
<feature type="compositionally biased region" description="Polar residues" evidence="1">
    <location>
        <begin position="104"/>
        <end position="123"/>
    </location>
</feature>
<sequence>MAVAPSAANGPAVSGDPQEQVLSREDLVDYRAVQRTFDGAYARTALGQLCYAVVILRLFQEKFFYVGLAYSLFAVGFIPIAVYRYRNAVQNEDRYIELQPAVQPESNGQGPASSQPPASTGGTETDRIAVSTALEQTIAPRRGIYVKSFVTAGSVVAVTTVVVTVFEVALLILIFLV</sequence>
<keyword evidence="2" id="KW-0812">Transmembrane</keyword>
<dbReference type="PANTHER" id="PTHR38646">
    <property type="entry name" value="YALI0F00814P"/>
    <property type="match status" value="1"/>
</dbReference>
<evidence type="ECO:0000313" key="3">
    <source>
        <dbReference type="EMBL" id="SPO34852.1"/>
    </source>
</evidence>
<organism evidence="3 4">
    <name type="scientific">Pseudozyma flocculosa</name>
    <dbReference type="NCBI Taxonomy" id="84751"/>
    <lineage>
        <taxon>Eukaryota</taxon>
        <taxon>Fungi</taxon>
        <taxon>Dikarya</taxon>
        <taxon>Basidiomycota</taxon>
        <taxon>Ustilaginomycotina</taxon>
        <taxon>Ustilaginomycetes</taxon>
        <taxon>Ustilaginales</taxon>
        <taxon>Ustilaginaceae</taxon>
        <taxon>Pseudozyma</taxon>
    </lineage>
</organism>
<feature type="region of interest" description="Disordered" evidence="1">
    <location>
        <begin position="103"/>
        <end position="123"/>
    </location>
</feature>
<evidence type="ECO:0000256" key="2">
    <source>
        <dbReference type="SAM" id="Phobius"/>
    </source>
</evidence>
<feature type="transmembrane region" description="Helical" evidence="2">
    <location>
        <begin position="65"/>
        <end position="85"/>
    </location>
</feature>
<evidence type="ECO:0000313" key="4">
    <source>
        <dbReference type="Proteomes" id="UP000323386"/>
    </source>
</evidence>
<evidence type="ECO:0008006" key="5">
    <source>
        <dbReference type="Google" id="ProtNLM"/>
    </source>
</evidence>
<feature type="transmembrane region" description="Helical" evidence="2">
    <location>
        <begin position="40"/>
        <end position="59"/>
    </location>
</feature>
<keyword evidence="2" id="KW-1133">Transmembrane helix</keyword>
<dbReference type="AlphaFoldDB" id="A0A5C3ES01"/>
<dbReference type="Proteomes" id="UP000323386">
    <property type="component" value="Unassembled WGS sequence"/>
</dbReference>
<evidence type="ECO:0000256" key="1">
    <source>
        <dbReference type="SAM" id="MobiDB-lite"/>
    </source>
</evidence>